<dbReference type="STRING" id="49451.A0A1J6IH66"/>
<feature type="region of interest" description="Disordered" evidence="1">
    <location>
        <begin position="332"/>
        <end position="360"/>
    </location>
</feature>
<evidence type="ECO:0000256" key="1">
    <source>
        <dbReference type="SAM" id="MobiDB-lite"/>
    </source>
</evidence>
<sequence>MRCTKWNPWWKPEEETPITVAWINFPELPPNFFGKVFVFFLERVVGNPLHVDLATQNGTRPSCAKVKVAINLLAKPTQRIKIVDAEDEFGPKESKWIKIKYNYMPKYCNTCKKQGHIELDCGVVHPKLHRKFDEVDESSKHKELVDTATKTTKVLTSRKALGSLFLILQSKNGCNEERINIKEIREGLGKESKEHGIENMEEAQQQANQPTGGHKGSLEQAKITSGSAVKASGKKNTNRTLNPRGTVQVFDNSGGGPGGDFGWVMQKALRAIEHNSKGLKEANMMTQGTGQTMQLQLNVPLKTPLQTMHDSVTHNVTPLEIQKALINQQQFEEEGDNESTLGNFKQVAREADLLPRASAK</sequence>
<evidence type="ECO:0000313" key="3">
    <source>
        <dbReference type="Proteomes" id="UP000187609"/>
    </source>
</evidence>
<dbReference type="EMBL" id="MJEQ01037193">
    <property type="protein sequence ID" value="OIS97070.1"/>
    <property type="molecule type" value="Genomic_DNA"/>
</dbReference>
<name>A0A1J6IH66_NICAT</name>
<comment type="caution">
    <text evidence="2">The sequence shown here is derived from an EMBL/GenBank/DDBJ whole genome shotgun (WGS) entry which is preliminary data.</text>
</comment>
<organism evidence="2 3">
    <name type="scientific">Nicotiana attenuata</name>
    <name type="common">Coyote tobacco</name>
    <dbReference type="NCBI Taxonomy" id="49451"/>
    <lineage>
        <taxon>Eukaryota</taxon>
        <taxon>Viridiplantae</taxon>
        <taxon>Streptophyta</taxon>
        <taxon>Embryophyta</taxon>
        <taxon>Tracheophyta</taxon>
        <taxon>Spermatophyta</taxon>
        <taxon>Magnoliopsida</taxon>
        <taxon>eudicotyledons</taxon>
        <taxon>Gunneridae</taxon>
        <taxon>Pentapetalae</taxon>
        <taxon>asterids</taxon>
        <taxon>lamiids</taxon>
        <taxon>Solanales</taxon>
        <taxon>Solanaceae</taxon>
        <taxon>Nicotianoideae</taxon>
        <taxon>Nicotianeae</taxon>
        <taxon>Nicotiana</taxon>
    </lineage>
</organism>
<gene>
    <name evidence="2" type="ORF">A4A49_00208</name>
</gene>
<proteinExistence type="predicted"/>
<dbReference type="Proteomes" id="UP000187609">
    <property type="component" value="Unassembled WGS sequence"/>
</dbReference>
<keyword evidence="3" id="KW-1185">Reference proteome</keyword>
<evidence type="ECO:0000313" key="2">
    <source>
        <dbReference type="EMBL" id="OIS97070.1"/>
    </source>
</evidence>
<dbReference type="InterPro" id="IPR040256">
    <property type="entry name" value="At4g02000-like"/>
</dbReference>
<feature type="region of interest" description="Disordered" evidence="1">
    <location>
        <begin position="201"/>
        <end position="253"/>
    </location>
</feature>
<dbReference type="AlphaFoldDB" id="A0A1J6IH66"/>
<dbReference type="PANTHER" id="PTHR31286:SF179">
    <property type="entry name" value="RNASE H TYPE-1 DOMAIN-CONTAINING PROTEIN"/>
    <property type="match status" value="1"/>
</dbReference>
<accession>A0A1J6IH66</accession>
<dbReference type="Gramene" id="OIS97070">
    <property type="protein sequence ID" value="OIS97070"/>
    <property type="gene ID" value="A4A49_00208"/>
</dbReference>
<dbReference type="PANTHER" id="PTHR31286">
    <property type="entry name" value="GLYCINE-RICH CELL WALL STRUCTURAL PROTEIN 1.8-LIKE"/>
    <property type="match status" value="1"/>
</dbReference>
<reference evidence="2" key="1">
    <citation type="submission" date="2016-11" db="EMBL/GenBank/DDBJ databases">
        <title>The genome of Nicotiana attenuata.</title>
        <authorList>
            <person name="Xu S."/>
            <person name="Brockmoeller T."/>
            <person name="Gaquerel E."/>
            <person name="Navarro A."/>
            <person name="Kuhl H."/>
            <person name="Gase K."/>
            <person name="Ling Z."/>
            <person name="Zhou W."/>
            <person name="Kreitzer C."/>
            <person name="Stanke M."/>
            <person name="Tang H."/>
            <person name="Lyons E."/>
            <person name="Pandey P."/>
            <person name="Pandey S.P."/>
            <person name="Timmermann B."/>
            <person name="Baldwin I.T."/>
        </authorList>
    </citation>
    <scope>NUCLEOTIDE SEQUENCE [LARGE SCALE GENOMIC DNA]</scope>
    <source>
        <strain evidence="2">UT</strain>
    </source>
</reference>
<feature type="compositionally biased region" description="Polar residues" evidence="1">
    <location>
        <begin position="238"/>
        <end position="251"/>
    </location>
</feature>
<protein>
    <submittedName>
        <fullName evidence="2">Uncharacterized protein</fullName>
    </submittedName>
</protein>